<gene>
    <name evidence="2" type="ORF">F7732_17800</name>
</gene>
<feature type="transmembrane region" description="Helical" evidence="1">
    <location>
        <begin position="56"/>
        <end position="77"/>
    </location>
</feature>
<keyword evidence="1" id="KW-0472">Membrane</keyword>
<dbReference type="AlphaFoldDB" id="A0A7V7RKR8"/>
<dbReference type="Pfam" id="PF14184">
    <property type="entry name" value="YrvL"/>
    <property type="match status" value="1"/>
</dbReference>
<evidence type="ECO:0008006" key="4">
    <source>
        <dbReference type="Google" id="ProtNLM"/>
    </source>
</evidence>
<evidence type="ECO:0000313" key="2">
    <source>
        <dbReference type="EMBL" id="KAB2331064.1"/>
    </source>
</evidence>
<dbReference type="RefSeq" id="WP_151575446.1">
    <property type="nucleotide sequence ID" value="NZ_WBOT01000006.1"/>
</dbReference>
<dbReference type="Proteomes" id="UP000441354">
    <property type="component" value="Unassembled WGS sequence"/>
</dbReference>
<evidence type="ECO:0000256" key="1">
    <source>
        <dbReference type="SAM" id="Phobius"/>
    </source>
</evidence>
<dbReference type="InterPro" id="IPR025912">
    <property type="entry name" value="YrvL"/>
</dbReference>
<name>A0A7V7RKR8_9BACI</name>
<dbReference type="OrthoDB" id="2885393at2"/>
<feature type="transmembrane region" description="Helical" evidence="1">
    <location>
        <begin position="123"/>
        <end position="142"/>
    </location>
</feature>
<feature type="transmembrane region" description="Helical" evidence="1">
    <location>
        <begin position="89"/>
        <end position="111"/>
    </location>
</feature>
<reference evidence="2 3" key="1">
    <citation type="journal article" date="2014" name="Arch. Microbiol.">
        <title>Bacillus mesophilum sp. nov., strain IITR-54T, a novel 4-chlorobiphenyl dechlorinating bacterium.</title>
        <authorList>
            <person name="Manickam N."/>
            <person name="Singh N.K."/>
            <person name="Bajaj A."/>
            <person name="Kumar R.M."/>
            <person name="Kaur G."/>
            <person name="Kaur N."/>
            <person name="Bala M."/>
            <person name="Kumar A."/>
            <person name="Mayilraj S."/>
        </authorList>
    </citation>
    <scope>NUCLEOTIDE SEQUENCE [LARGE SCALE GENOMIC DNA]</scope>
    <source>
        <strain evidence="2 3">IITR-54</strain>
    </source>
</reference>
<organism evidence="2 3">
    <name type="scientific">Bacillus mesophilum</name>
    <dbReference type="NCBI Taxonomy" id="1071718"/>
    <lineage>
        <taxon>Bacteria</taxon>
        <taxon>Bacillati</taxon>
        <taxon>Bacillota</taxon>
        <taxon>Bacilli</taxon>
        <taxon>Bacillales</taxon>
        <taxon>Bacillaceae</taxon>
        <taxon>Bacillus</taxon>
    </lineage>
</organism>
<dbReference type="EMBL" id="WBOT01000006">
    <property type="protein sequence ID" value="KAB2331064.1"/>
    <property type="molecule type" value="Genomic_DNA"/>
</dbReference>
<keyword evidence="3" id="KW-1185">Reference proteome</keyword>
<evidence type="ECO:0000313" key="3">
    <source>
        <dbReference type="Proteomes" id="UP000441354"/>
    </source>
</evidence>
<feature type="transmembrane region" description="Helical" evidence="1">
    <location>
        <begin position="17"/>
        <end position="50"/>
    </location>
</feature>
<keyword evidence="1" id="KW-1133">Transmembrane helix</keyword>
<keyword evidence="1" id="KW-0812">Transmembrane</keyword>
<comment type="caution">
    <text evidence="2">The sequence shown here is derived from an EMBL/GenBank/DDBJ whole genome shotgun (WGS) entry which is preliminary data.</text>
</comment>
<protein>
    <recommendedName>
        <fullName evidence="4">Regulatory protein YrvL</fullName>
    </recommendedName>
</protein>
<sequence length="147" mass="16145">MSEPNRPFKEESKSTKFFIIVTMSLLLLGAVGFVVAGYYFGILGLFNILGIHYESLFSLFLFVLFYFLLGIIGDIVLKAFNILLKAAGITAKFSFSAGMLLFSFLINWAIISAINLLMDSIEIAAVTGIILALIISIIEMALDSLDD</sequence>
<proteinExistence type="predicted"/>
<accession>A0A7V7RKR8</accession>